<feature type="transmembrane region" description="Helical" evidence="5">
    <location>
        <begin position="294"/>
        <end position="312"/>
    </location>
</feature>
<keyword evidence="3 5" id="KW-1133">Transmembrane helix</keyword>
<evidence type="ECO:0000313" key="7">
    <source>
        <dbReference type="EMBL" id="MBT1073217.1"/>
    </source>
</evidence>
<dbReference type="SUPFAM" id="SSF103473">
    <property type="entry name" value="MFS general substrate transporter"/>
    <property type="match status" value="1"/>
</dbReference>
<feature type="transmembrane region" description="Helical" evidence="5">
    <location>
        <begin position="318"/>
        <end position="341"/>
    </location>
</feature>
<dbReference type="Gene3D" id="1.20.1250.20">
    <property type="entry name" value="MFS general substrate transporter like domains"/>
    <property type="match status" value="2"/>
</dbReference>
<feature type="transmembrane region" description="Helical" evidence="5">
    <location>
        <begin position="390"/>
        <end position="412"/>
    </location>
</feature>
<feature type="transmembrane region" description="Helical" evidence="5">
    <location>
        <begin position="80"/>
        <end position="99"/>
    </location>
</feature>
<dbReference type="InterPro" id="IPR011701">
    <property type="entry name" value="MFS"/>
</dbReference>
<evidence type="ECO:0000256" key="2">
    <source>
        <dbReference type="ARBA" id="ARBA00022692"/>
    </source>
</evidence>
<dbReference type="PROSITE" id="PS50850">
    <property type="entry name" value="MFS"/>
    <property type="match status" value="1"/>
</dbReference>
<evidence type="ECO:0000256" key="1">
    <source>
        <dbReference type="ARBA" id="ARBA00004127"/>
    </source>
</evidence>
<comment type="subcellular location">
    <subcellularLocation>
        <location evidence="1">Endomembrane system</location>
        <topology evidence="1">Multi-pass membrane protein</topology>
    </subcellularLocation>
</comment>
<organism evidence="7 8">
    <name type="scientific">Pelotalea chapellei</name>
    <dbReference type="NCBI Taxonomy" id="44671"/>
    <lineage>
        <taxon>Bacteria</taxon>
        <taxon>Pseudomonadati</taxon>
        <taxon>Thermodesulfobacteriota</taxon>
        <taxon>Desulfuromonadia</taxon>
        <taxon>Geobacterales</taxon>
        <taxon>Geobacteraceae</taxon>
        <taxon>Pelotalea</taxon>
    </lineage>
</organism>
<dbReference type="EMBL" id="JAHDYS010000018">
    <property type="protein sequence ID" value="MBT1073217.1"/>
    <property type="molecule type" value="Genomic_DNA"/>
</dbReference>
<protein>
    <submittedName>
        <fullName evidence="7">MFS transporter</fullName>
    </submittedName>
</protein>
<dbReference type="RefSeq" id="WP_214301032.1">
    <property type="nucleotide sequence ID" value="NZ_JAHDYS010000018.1"/>
</dbReference>
<keyword evidence="8" id="KW-1185">Reference proteome</keyword>
<dbReference type="Pfam" id="PF07690">
    <property type="entry name" value="MFS_1"/>
    <property type="match status" value="1"/>
</dbReference>
<keyword evidence="4 5" id="KW-0472">Membrane</keyword>
<feature type="transmembrane region" description="Helical" evidence="5">
    <location>
        <begin position="51"/>
        <end position="73"/>
    </location>
</feature>
<evidence type="ECO:0000256" key="5">
    <source>
        <dbReference type="SAM" id="Phobius"/>
    </source>
</evidence>
<feature type="transmembrane region" description="Helical" evidence="5">
    <location>
        <begin position="353"/>
        <end position="378"/>
    </location>
</feature>
<feature type="transmembrane region" description="Helical" evidence="5">
    <location>
        <begin position="261"/>
        <end position="282"/>
    </location>
</feature>
<dbReference type="InterPro" id="IPR020846">
    <property type="entry name" value="MFS_dom"/>
</dbReference>
<dbReference type="PANTHER" id="PTHR43826:SF3">
    <property type="entry name" value="GLUCOSE-6-PHOSPHATE EXCHANGER SLC37A4"/>
    <property type="match status" value="1"/>
</dbReference>
<feature type="transmembrane region" description="Helical" evidence="5">
    <location>
        <begin position="142"/>
        <end position="165"/>
    </location>
</feature>
<dbReference type="InterPro" id="IPR036259">
    <property type="entry name" value="MFS_trans_sf"/>
</dbReference>
<dbReference type="PANTHER" id="PTHR43826">
    <property type="entry name" value="GLUCOSE-6-PHOSPHATE EXCHANGER SLC37A4"/>
    <property type="match status" value="1"/>
</dbReference>
<dbReference type="InterPro" id="IPR051337">
    <property type="entry name" value="OPA_Antiporter"/>
</dbReference>
<feature type="transmembrane region" description="Helical" evidence="5">
    <location>
        <begin position="111"/>
        <end position="130"/>
    </location>
</feature>
<sequence length="419" mass="45264">MSSPDSRTRRQRWIIFAVLALMYILVYFYRVSLAVVAGDISRELNLTPQDLGTLSGILFYVYAAAQLPLGPLIDRLGSRLVISGCGVLTAIGGILFSQAQSFSTAMTARMLIGVGTASVLMATFTIFSHWFPKREFGRVSGFMVAVGNLGNFSATAPLALSVAAIGWRSSFLAIGMLQVLVTILVYGMVRDHPPCTAASEGSPSGSQPAGMLAAWGEIFGSRDFWFLGLISFFWYGNYLALQGLWGGPFLMDVLHLSRQSAGQMLMFTSLGFICGSMVTDTIARRVFHSHKRTLLGGQVLLLLLMSCFLGPAETLPRPLLAALFFAIGLAVSSGVMIYPIIRTMFRIEIVGTALTSLNFFVLMGAAFTQQAMGLIIGAHGRSTNGIPPQAFHTAFLFPITGLAVAIVLYACARDYWEKG</sequence>
<dbReference type="Proteomes" id="UP000784128">
    <property type="component" value="Unassembled WGS sequence"/>
</dbReference>
<feature type="transmembrane region" description="Helical" evidence="5">
    <location>
        <begin position="224"/>
        <end position="241"/>
    </location>
</feature>
<keyword evidence="2 5" id="KW-0812">Transmembrane</keyword>
<feature type="domain" description="Major facilitator superfamily (MFS) profile" evidence="6">
    <location>
        <begin position="15"/>
        <end position="413"/>
    </location>
</feature>
<evidence type="ECO:0000256" key="4">
    <source>
        <dbReference type="ARBA" id="ARBA00023136"/>
    </source>
</evidence>
<name>A0ABS5UC12_9BACT</name>
<feature type="transmembrane region" description="Helical" evidence="5">
    <location>
        <begin position="171"/>
        <end position="189"/>
    </location>
</feature>
<evidence type="ECO:0000313" key="8">
    <source>
        <dbReference type="Proteomes" id="UP000784128"/>
    </source>
</evidence>
<evidence type="ECO:0000256" key="3">
    <source>
        <dbReference type="ARBA" id="ARBA00022989"/>
    </source>
</evidence>
<gene>
    <name evidence="7" type="ORF">KJB30_15590</name>
</gene>
<feature type="transmembrane region" description="Helical" evidence="5">
    <location>
        <begin position="12"/>
        <end position="31"/>
    </location>
</feature>
<accession>A0ABS5UC12</accession>
<evidence type="ECO:0000259" key="6">
    <source>
        <dbReference type="PROSITE" id="PS50850"/>
    </source>
</evidence>
<reference evidence="7 8" key="1">
    <citation type="submission" date="2021-05" db="EMBL/GenBank/DDBJ databases">
        <title>The draft genome of Geobacter chapellei DSM 13688.</title>
        <authorList>
            <person name="Xu Z."/>
            <person name="Masuda Y."/>
            <person name="Itoh H."/>
            <person name="Senoo K."/>
        </authorList>
    </citation>
    <scope>NUCLEOTIDE SEQUENCE [LARGE SCALE GENOMIC DNA]</scope>
    <source>
        <strain evidence="7 8">DSM 13688</strain>
    </source>
</reference>
<proteinExistence type="predicted"/>
<comment type="caution">
    <text evidence="7">The sequence shown here is derived from an EMBL/GenBank/DDBJ whole genome shotgun (WGS) entry which is preliminary data.</text>
</comment>